<sequence length="232" mass="26032">MILSRISIRVSSVVTTRHTKLNVFSSSDRGMSLQENPYKSWQCAFNFDDSRVPNPEPIPENKGAFIEAINAELKAIANIRGGFESYIRALKSGEYHVFTEEFLKHEENATSKTIDQLIQIADDLQRIATATICCSIVSTTIPAIPNSIDLDMKKEDVIVDIVSIDSDNESILTNGSNMTPPNGLAEWETVDPDLLSAFKFAQPWILRSRAILVSCHVYYKINYVLGSDKKKW</sequence>
<proteinExistence type="predicted"/>
<evidence type="ECO:0000313" key="2">
    <source>
        <dbReference type="Proteomes" id="UP000053317"/>
    </source>
</evidence>
<dbReference type="Proteomes" id="UP000053317">
    <property type="component" value="Unassembled WGS sequence"/>
</dbReference>
<accession>A0A0G2DYV3</accession>
<organism evidence="1 2">
    <name type="scientific">Phaeomoniella chlamydospora</name>
    <name type="common">Phaeoacremonium chlamydosporum</name>
    <dbReference type="NCBI Taxonomy" id="158046"/>
    <lineage>
        <taxon>Eukaryota</taxon>
        <taxon>Fungi</taxon>
        <taxon>Dikarya</taxon>
        <taxon>Ascomycota</taxon>
        <taxon>Pezizomycotina</taxon>
        <taxon>Eurotiomycetes</taxon>
        <taxon>Chaetothyriomycetidae</taxon>
        <taxon>Phaeomoniellales</taxon>
        <taxon>Phaeomoniellaceae</taxon>
        <taxon>Phaeomoniella</taxon>
    </lineage>
</organism>
<dbReference type="AlphaFoldDB" id="A0A0G2DYV3"/>
<gene>
    <name evidence="1" type="ORF">UCRPC4_g06159</name>
</gene>
<evidence type="ECO:0000313" key="1">
    <source>
        <dbReference type="EMBL" id="KKY15754.1"/>
    </source>
</evidence>
<dbReference type="OrthoDB" id="4156346at2759"/>
<keyword evidence="2" id="KW-1185">Reference proteome</keyword>
<reference evidence="1 2" key="2">
    <citation type="submission" date="2015-05" db="EMBL/GenBank/DDBJ databases">
        <authorList>
            <person name="Morales-Cruz A."/>
            <person name="Amrine K.C."/>
            <person name="Cantu D."/>
        </authorList>
    </citation>
    <scope>NUCLEOTIDE SEQUENCE [LARGE SCALE GENOMIC DNA]</scope>
    <source>
        <strain evidence="1">UCRPC4</strain>
    </source>
</reference>
<reference evidence="1 2" key="1">
    <citation type="submission" date="2015-05" db="EMBL/GenBank/DDBJ databases">
        <title>Distinctive expansion of gene families associated with plant cell wall degradation and secondary metabolism in the genomes of grapevine trunk pathogens.</title>
        <authorList>
            <person name="Lawrence D.P."/>
            <person name="Travadon R."/>
            <person name="Rolshausen P.E."/>
            <person name="Baumgartner K."/>
        </authorList>
    </citation>
    <scope>NUCLEOTIDE SEQUENCE [LARGE SCALE GENOMIC DNA]</scope>
    <source>
        <strain evidence="1">UCRPC4</strain>
    </source>
</reference>
<dbReference type="EMBL" id="LCWF01000176">
    <property type="protein sequence ID" value="KKY15754.1"/>
    <property type="molecule type" value="Genomic_DNA"/>
</dbReference>
<name>A0A0G2DYV3_PHACM</name>
<protein>
    <submittedName>
        <fullName evidence="1">Uncharacterized protein</fullName>
    </submittedName>
</protein>
<comment type="caution">
    <text evidence="1">The sequence shown here is derived from an EMBL/GenBank/DDBJ whole genome shotgun (WGS) entry which is preliminary data.</text>
</comment>